<dbReference type="InterPro" id="IPR012942">
    <property type="entry name" value="SRR1-like"/>
</dbReference>
<evidence type="ECO:0000313" key="5">
    <source>
        <dbReference type="Proteomes" id="UP001530377"/>
    </source>
</evidence>
<feature type="region of interest" description="Disordered" evidence="2">
    <location>
        <begin position="45"/>
        <end position="70"/>
    </location>
</feature>
<comment type="similarity">
    <text evidence="1">Belongs to the SRR1 family.</text>
</comment>
<dbReference type="AlphaFoldDB" id="A0ABD3RV06"/>
<dbReference type="EMBL" id="JALLPB020000176">
    <property type="protein sequence ID" value="KAL3815925.1"/>
    <property type="molecule type" value="Genomic_DNA"/>
</dbReference>
<sequence>MSDEWTFVPRRSSSKRRNHQRIVNGAASCIENRVGSGSDGGLYGRAASSLDGGSNSTPHRIGGSNHDQGRGRIEQIKSDVLECLQGLEGQLRGGNGFAHRLILSMNEAVSSSSASKSRGLHLRDIVAYGVGNFSTERFQSPMLQLACLLLLRRCAARDSSTNDDRSDDRNDAENYCMEGLESFQEEQKRVHIHYYDPCILPVERELLRLAFHVHILEGNDMGKRTIGMELVHFHQRQAKAAEVSSPSSSCTSASSRFHSDCTLFYMPHCPMRLYSNVLWAHWFRIFPPASIARKCTADESIHLGDADDSNANDGPVVVFGNSFREYEDRAILSSRERIDDTNGVFVVAPYAREIPIDVVGNAGKRRGGGGDAMANNDALRHLEMAFNDCSLIYFPVSTMGVNDSNDDGNGGRTRKKGWPDRPREWFSSTTPDDGGELK</sequence>
<dbReference type="Proteomes" id="UP001530377">
    <property type="component" value="Unassembled WGS sequence"/>
</dbReference>
<protein>
    <recommendedName>
        <fullName evidence="3">SRR1-like domain-containing protein</fullName>
    </recommendedName>
</protein>
<proteinExistence type="inferred from homology"/>
<accession>A0ABD3RV06</accession>
<gene>
    <name evidence="4" type="ORF">ACHAXA_005773</name>
</gene>
<comment type="caution">
    <text evidence="4">The sequence shown here is derived from an EMBL/GenBank/DDBJ whole genome shotgun (WGS) entry which is preliminary data.</text>
</comment>
<name>A0ABD3RV06_9STRA</name>
<dbReference type="PANTHER" id="PTHR28626">
    <property type="entry name" value="SRR1-LIKE PROTEIN"/>
    <property type="match status" value="1"/>
</dbReference>
<feature type="domain" description="SRR1-like" evidence="3">
    <location>
        <begin position="118"/>
        <end position="392"/>
    </location>
</feature>
<evidence type="ECO:0000256" key="1">
    <source>
        <dbReference type="ARBA" id="ARBA00009856"/>
    </source>
</evidence>
<dbReference type="Pfam" id="PF07985">
    <property type="entry name" value="SRR1"/>
    <property type="match status" value="1"/>
</dbReference>
<evidence type="ECO:0000256" key="2">
    <source>
        <dbReference type="SAM" id="MobiDB-lite"/>
    </source>
</evidence>
<organism evidence="4 5">
    <name type="scientific">Cyclostephanos tholiformis</name>
    <dbReference type="NCBI Taxonomy" id="382380"/>
    <lineage>
        <taxon>Eukaryota</taxon>
        <taxon>Sar</taxon>
        <taxon>Stramenopiles</taxon>
        <taxon>Ochrophyta</taxon>
        <taxon>Bacillariophyta</taxon>
        <taxon>Coscinodiscophyceae</taxon>
        <taxon>Thalassiosirophycidae</taxon>
        <taxon>Stephanodiscales</taxon>
        <taxon>Stephanodiscaceae</taxon>
        <taxon>Cyclostephanos</taxon>
    </lineage>
</organism>
<dbReference type="PANTHER" id="PTHR28626:SF3">
    <property type="entry name" value="SRR1-LIKE PROTEIN"/>
    <property type="match status" value="1"/>
</dbReference>
<dbReference type="InterPro" id="IPR040044">
    <property type="entry name" value="SRR1L"/>
</dbReference>
<reference evidence="4 5" key="1">
    <citation type="submission" date="2024-10" db="EMBL/GenBank/DDBJ databases">
        <title>Updated reference genomes for cyclostephanoid diatoms.</title>
        <authorList>
            <person name="Roberts W.R."/>
            <person name="Alverson A.J."/>
        </authorList>
    </citation>
    <scope>NUCLEOTIDE SEQUENCE [LARGE SCALE GENOMIC DNA]</scope>
    <source>
        <strain evidence="4 5">AJA228-03</strain>
    </source>
</reference>
<evidence type="ECO:0000259" key="3">
    <source>
        <dbReference type="Pfam" id="PF07985"/>
    </source>
</evidence>
<feature type="region of interest" description="Disordered" evidence="2">
    <location>
        <begin position="402"/>
        <end position="438"/>
    </location>
</feature>
<evidence type="ECO:0000313" key="4">
    <source>
        <dbReference type="EMBL" id="KAL3815925.1"/>
    </source>
</evidence>
<keyword evidence="5" id="KW-1185">Reference proteome</keyword>